<proteinExistence type="predicted"/>
<keyword evidence="4" id="KW-1185">Reference proteome</keyword>
<evidence type="ECO:0000313" key="3">
    <source>
        <dbReference type="EMBL" id="KAG7455839.1"/>
    </source>
</evidence>
<dbReference type="InterPro" id="IPR032675">
    <property type="entry name" value="LRR_dom_sf"/>
</dbReference>
<evidence type="ECO:0000256" key="1">
    <source>
        <dbReference type="SAM" id="MobiDB-lite"/>
    </source>
</evidence>
<dbReference type="Gene3D" id="3.80.10.10">
    <property type="entry name" value="Ribonuclease Inhibitor"/>
    <property type="match status" value="4"/>
</dbReference>
<evidence type="ECO:0000313" key="4">
    <source>
        <dbReference type="Proteomes" id="UP001046870"/>
    </source>
</evidence>
<dbReference type="PANTHER" id="PTHR13318">
    <property type="entry name" value="PARTNER OF PAIRED, ISOFORM B-RELATED"/>
    <property type="match status" value="1"/>
</dbReference>
<gene>
    <name evidence="3" type="ORF">MATL_G00245230</name>
</gene>
<feature type="domain" description="F-box/LRR-repeat protein 15-like leucin rich repeat" evidence="2">
    <location>
        <begin position="10"/>
        <end position="99"/>
    </location>
</feature>
<feature type="domain" description="F-box/LRR-repeat protein 15-like leucin rich repeat" evidence="2">
    <location>
        <begin position="102"/>
        <end position="234"/>
    </location>
</feature>
<dbReference type="SUPFAM" id="SSF52047">
    <property type="entry name" value="RNI-like"/>
    <property type="match status" value="2"/>
</dbReference>
<name>A0A9D3SWL6_MEGAT</name>
<dbReference type="Pfam" id="PF25372">
    <property type="entry name" value="DUF7885"/>
    <property type="match status" value="3"/>
</dbReference>
<feature type="domain" description="F-box/LRR-repeat protein 15-like leucin rich repeat" evidence="2">
    <location>
        <begin position="237"/>
        <end position="391"/>
    </location>
</feature>
<dbReference type="GO" id="GO:0031146">
    <property type="term" value="P:SCF-dependent proteasomal ubiquitin-dependent protein catabolic process"/>
    <property type="evidence" value="ECO:0007669"/>
    <property type="project" value="TreeGrafter"/>
</dbReference>
<organism evidence="3 4">
    <name type="scientific">Megalops atlanticus</name>
    <name type="common">Tarpon</name>
    <name type="synonym">Clupea gigantea</name>
    <dbReference type="NCBI Taxonomy" id="7932"/>
    <lineage>
        <taxon>Eukaryota</taxon>
        <taxon>Metazoa</taxon>
        <taxon>Chordata</taxon>
        <taxon>Craniata</taxon>
        <taxon>Vertebrata</taxon>
        <taxon>Euteleostomi</taxon>
        <taxon>Actinopterygii</taxon>
        <taxon>Neopterygii</taxon>
        <taxon>Teleostei</taxon>
        <taxon>Elopiformes</taxon>
        <taxon>Megalopidae</taxon>
        <taxon>Megalops</taxon>
    </lineage>
</organism>
<dbReference type="AlphaFoldDB" id="A0A9D3SWL6"/>
<dbReference type="OrthoDB" id="61560at2759"/>
<reference evidence="3" key="1">
    <citation type="submission" date="2021-01" db="EMBL/GenBank/DDBJ databases">
        <authorList>
            <person name="Zahm M."/>
            <person name="Roques C."/>
            <person name="Cabau C."/>
            <person name="Klopp C."/>
            <person name="Donnadieu C."/>
            <person name="Jouanno E."/>
            <person name="Lampietro C."/>
            <person name="Louis A."/>
            <person name="Herpin A."/>
            <person name="Echchiki A."/>
            <person name="Berthelot C."/>
            <person name="Parey E."/>
            <person name="Roest-Crollius H."/>
            <person name="Braasch I."/>
            <person name="Postlethwait J."/>
            <person name="Bobe J."/>
            <person name="Montfort J."/>
            <person name="Bouchez O."/>
            <person name="Begum T."/>
            <person name="Mejri S."/>
            <person name="Adams A."/>
            <person name="Chen W.-J."/>
            <person name="Guiguen Y."/>
        </authorList>
    </citation>
    <scope>NUCLEOTIDE SEQUENCE</scope>
    <source>
        <strain evidence="3">YG-15Mar2019-1</strain>
        <tissue evidence="3">Brain</tissue>
    </source>
</reference>
<comment type="caution">
    <text evidence="3">The sequence shown here is derived from an EMBL/GenBank/DDBJ whole genome shotgun (WGS) entry which is preliminary data.</text>
</comment>
<dbReference type="EMBL" id="JAFDVH010000023">
    <property type="protein sequence ID" value="KAG7455839.1"/>
    <property type="molecule type" value="Genomic_DNA"/>
</dbReference>
<sequence length="473" mass="52180">MLQAAETGGDCRNLQELNLSQCTNVNDEAVGKIVEGCSALLYLNLSYTAITNSSFRALSRCCLNLRYLSLAYCKRFTDKGLQYLAAGKGCHRIIYLDLSGCTQAVVSRCSSLNALSLLDTPHLSDSALRAVAEACKLRRIGVEGNNRITDAGWKSLCRSSPCLRHIHAVDCRGLTDVTMRAIGSLKSLISLNVADCVRVSDVGVRWLVDGPSGARIQELDLTNCVRISDSSLMRIVQKCTSLKHLKLCYCDHLTDAGVEWLGGASSLISLDLSGTSIQDQSLTALGNNPGLKKLNLSECLWITDIGIEKFCRQVRGLEHMAVSHCLSLSDQSVKALSFYCRTIVSLRMAGCPKMTDLAVQYLMGAGLYLRELDVSGCVHLTDRSTRLLQRGCQRLSSVTMLYCRGISKQAALKLRHHVYQWEHSRDDVPSWYRYDTLGQLLRPVPRQDTLAEQWGEEEKGTGTSKKRSSVCHS</sequence>
<dbReference type="PANTHER" id="PTHR13318:SF105">
    <property type="entry name" value="F-BOX_LRR-REPEAT PROTEIN 3"/>
    <property type="match status" value="1"/>
</dbReference>
<dbReference type="GO" id="GO:0019005">
    <property type="term" value="C:SCF ubiquitin ligase complex"/>
    <property type="evidence" value="ECO:0007669"/>
    <property type="project" value="TreeGrafter"/>
</dbReference>
<accession>A0A9D3SWL6</accession>
<dbReference type="SMART" id="SM00367">
    <property type="entry name" value="LRR_CC"/>
    <property type="match status" value="15"/>
</dbReference>
<dbReference type="Proteomes" id="UP001046870">
    <property type="component" value="Chromosome 23"/>
</dbReference>
<evidence type="ECO:0000259" key="2">
    <source>
        <dbReference type="Pfam" id="PF25372"/>
    </source>
</evidence>
<feature type="region of interest" description="Disordered" evidence="1">
    <location>
        <begin position="451"/>
        <end position="473"/>
    </location>
</feature>
<feature type="compositionally biased region" description="Basic residues" evidence="1">
    <location>
        <begin position="464"/>
        <end position="473"/>
    </location>
</feature>
<dbReference type="InterPro" id="IPR057207">
    <property type="entry name" value="FBXL15_LRR"/>
</dbReference>
<protein>
    <recommendedName>
        <fullName evidence="2">F-box/LRR-repeat protein 15-like leucin rich repeat domain-containing protein</fullName>
    </recommendedName>
</protein>
<dbReference type="InterPro" id="IPR006553">
    <property type="entry name" value="Leu-rich_rpt_Cys-con_subtyp"/>
</dbReference>